<dbReference type="InterPro" id="IPR004299">
    <property type="entry name" value="MBOAT_fam"/>
</dbReference>
<dbReference type="EMBL" id="CP014584">
    <property type="protein sequence ID" value="ANZ73919.1"/>
    <property type="molecule type" value="Genomic_DNA"/>
</dbReference>
<accession>A0A1B2J7E5</accession>
<feature type="transmembrane region" description="Helical" evidence="6">
    <location>
        <begin position="131"/>
        <end position="160"/>
    </location>
</feature>
<evidence type="ECO:0000313" key="7">
    <source>
        <dbReference type="EMBL" id="ANZ73919.1"/>
    </source>
</evidence>
<evidence type="ECO:0000256" key="4">
    <source>
        <dbReference type="ARBA" id="ARBA00022989"/>
    </source>
</evidence>
<keyword evidence="3 6" id="KW-0812">Transmembrane</keyword>
<evidence type="ECO:0000256" key="3">
    <source>
        <dbReference type="ARBA" id="ARBA00022692"/>
    </source>
</evidence>
<evidence type="ECO:0000256" key="6">
    <source>
        <dbReference type="SAM" id="Phobius"/>
    </source>
</evidence>
<feature type="transmembrane region" description="Helical" evidence="6">
    <location>
        <begin position="536"/>
        <end position="554"/>
    </location>
</feature>
<keyword evidence="8" id="KW-1185">Reference proteome</keyword>
<feature type="transmembrane region" description="Helical" evidence="6">
    <location>
        <begin position="495"/>
        <end position="516"/>
    </location>
</feature>
<keyword evidence="4 6" id="KW-1133">Transmembrane helix</keyword>
<reference evidence="7 8" key="1">
    <citation type="submission" date="2016-02" db="EMBL/GenBank/DDBJ databases">
        <title>Comparative genomic and transcriptomic foundation for Pichia pastoris.</title>
        <authorList>
            <person name="Love K.R."/>
            <person name="Shah K.A."/>
            <person name="Whittaker C.A."/>
            <person name="Wu J."/>
            <person name="Bartlett M.C."/>
            <person name="Ma D."/>
            <person name="Leeson R.L."/>
            <person name="Priest M."/>
            <person name="Young S.K."/>
            <person name="Love J.C."/>
        </authorList>
    </citation>
    <scope>NUCLEOTIDE SEQUENCE [LARGE SCALE GENOMIC DNA]</scope>
    <source>
        <strain evidence="7 8">ATCC 28485</strain>
    </source>
</reference>
<gene>
    <name evidence="7" type="primary">GUP1</name>
    <name evidence="7" type="ORF">ATY40_BA7501479</name>
</gene>
<sequence>MHPILEFFSLQVLDDRLLPDSKRKQQVISKSHISRWNTWEFRIYLLVFFFIVPLMYKTCMDASNETNPNYNHFQHLLSQGWMFNRKVDNSDSQYRFFRDNLPMLVGLIVLHSGLRKLVGLGVTIQRTTFDFLFGIVFLFGAHGYNCLRIYFHVFVTYLLARLIPNPKYATLACWIWAVSTLFINDNYRTVQFGSLSPSLAFMDQFHGIIARWDVFYNFTVLRMLSFNLDYLNAKGELAAFKPKKDDNDSGTEIHNVLEKQNPSTTSILSDKERMNNSLPLNQYNLFNYISYVTYTPLYIAGPVITFNDYFYQSFNPLPTINFKKTAIYGLRLLFCILVMEFLLHFMYVVAVSKTKAWQGNTPFQISMIGLFNLNIVWLKLLIPWRMFRFWSLIDGIDPPENMIRCMDNNYSAMAFWRAWHRSFNRWTIKYIYVPLGGSRYRILTSLAVFSFVAIWHDIELKLLMWGWIVVLFLLPEITLTNMFKPYSERWWFRHVCAVGAIINIWMMMFANLYGFVLGGDGMKLLITEIFTSSDGLKFLVSSCVCLFVAAQVMFELREAEKRRGIDVRC</sequence>
<evidence type="ECO:0000313" key="8">
    <source>
        <dbReference type="Proteomes" id="UP000094565"/>
    </source>
</evidence>
<evidence type="ECO:0000256" key="5">
    <source>
        <dbReference type="ARBA" id="ARBA00023136"/>
    </source>
</evidence>
<feature type="transmembrane region" description="Helical" evidence="6">
    <location>
        <begin position="332"/>
        <end position="351"/>
    </location>
</feature>
<feature type="transmembrane region" description="Helical" evidence="6">
    <location>
        <begin position="166"/>
        <end position="183"/>
    </location>
</feature>
<feature type="transmembrane region" description="Helical" evidence="6">
    <location>
        <begin position="39"/>
        <end position="56"/>
    </location>
</feature>
<dbReference type="PANTHER" id="PTHR13285">
    <property type="entry name" value="ACYLTRANSFERASE"/>
    <property type="match status" value="1"/>
</dbReference>
<dbReference type="PANTHER" id="PTHR13285:SF18">
    <property type="entry name" value="PROTEIN-CYSTEINE N-PALMITOYLTRANSFERASE RASP"/>
    <property type="match status" value="1"/>
</dbReference>
<evidence type="ECO:0000256" key="2">
    <source>
        <dbReference type="ARBA" id="ARBA00010323"/>
    </source>
</evidence>
<dbReference type="GO" id="GO:0016020">
    <property type="term" value="C:membrane"/>
    <property type="evidence" value="ECO:0007669"/>
    <property type="project" value="UniProtKB-SubCell"/>
</dbReference>
<dbReference type="Proteomes" id="UP000094565">
    <property type="component" value="Chromosome 1"/>
</dbReference>
<dbReference type="AlphaFoldDB" id="A0A1B2J7E5"/>
<dbReference type="Pfam" id="PF03062">
    <property type="entry name" value="MBOAT"/>
    <property type="match status" value="1"/>
</dbReference>
<comment type="similarity">
    <text evidence="2">Belongs to the membrane-bound acyltransferase family.</text>
</comment>
<dbReference type="GO" id="GO:0005783">
    <property type="term" value="C:endoplasmic reticulum"/>
    <property type="evidence" value="ECO:0007669"/>
    <property type="project" value="TreeGrafter"/>
</dbReference>
<name>A0A1B2J7E5_PICPA</name>
<feature type="transmembrane region" description="Helical" evidence="6">
    <location>
        <begin position="363"/>
        <end position="382"/>
    </location>
</feature>
<organism evidence="7 8">
    <name type="scientific">Komagataella pastoris</name>
    <name type="common">Yeast</name>
    <name type="synonym">Pichia pastoris</name>
    <dbReference type="NCBI Taxonomy" id="4922"/>
    <lineage>
        <taxon>Eukaryota</taxon>
        <taxon>Fungi</taxon>
        <taxon>Dikarya</taxon>
        <taxon>Ascomycota</taxon>
        <taxon>Saccharomycotina</taxon>
        <taxon>Pichiomycetes</taxon>
        <taxon>Pichiales</taxon>
        <taxon>Pichiaceae</taxon>
        <taxon>Komagataella</taxon>
    </lineage>
</organism>
<dbReference type="GO" id="GO:0008374">
    <property type="term" value="F:O-acyltransferase activity"/>
    <property type="evidence" value="ECO:0007669"/>
    <property type="project" value="TreeGrafter"/>
</dbReference>
<protein>
    <submittedName>
        <fullName evidence="7">BA75_01479T0</fullName>
    </submittedName>
</protein>
<dbReference type="InterPro" id="IPR051085">
    <property type="entry name" value="MB_O-acyltransferase"/>
</dbReference>
<dbReference type="OrthoDB" id="420606at2759"/>
<dbReference type="GO" id="GO:0006506">
    <property type="term" value="P:GPI anchor biosynthetic process"/>
    <property type="evidence" value="ECO:0007669"/>
    <property type="project" value="TreeGrafter"/>
</dbReference>
<proteinExistence type="inferred from homology"/>
<evidence type="ECO:0000256" key="1">
    <source>
        <dbReference type="ARBA" id="ARBA00004141"/>
    </source>
</evidence>
<comment type="subcellular location">
    <subcellularLocation>
        <location evidence="1">Membrane</location>
        <topology evidence="1">Multi-pass membrane protein</topology>
    </subcellularLocation>
</comment>
<keyword evidence="5 6" id="KW-0472">Membrane</keyword>